<name>A0ABD2JLB6_9BILA</name>
<accession>A0ABD2JLB6</accession>
<dbReference type="Proteomes" id="UP001620626">
    <property type="component" value="Unassembled WGS sequence"/>
</dbReference>
<protein>
    <submittedName>
        <fullName evidence="2">Uncharacterized protein</fullName>
    </submittedName>
</protein>
<proteinExistence type="predicted"/>
<organism evidence="2 3">
    <name type="scientific">Heterodera trifolii</name>
    <dbReference type="NCBI Taxonomy" id="157864"/>
    <lineage>
        <taxon>Eukaryota</taxon>
        <taxon>Metazoa</taxon>
        <taxon>Ecdysozoa</taxon>
        <taxon>Nematoda</taxon>
        <taxon>Chromadorea</taxon>
        <taxon>Rhabditida</taxon>
        <taxon>Tylenchina</taxon>
        <taxon>Tylenchomorpha</taxon>
        <taxon>Tylenchoidea</taxon>
        <taxon>Heteroderidae</taxon>
        <taxon>Heteroderinae</taxon>
        <taxon>Heterodera</taxon>
    </lineage>
</organism>
<evidence type="ECO:0000313" key="3">
    <source>
        <dbReference type="Proteomes" id="UP001620626"/>
    </source>
</evidence>
<comment type="caution">
    <text evidence="2">The sequence shown here is derived from an EMBL/GenBank/DDBJ whole genome shotgun (WGS) entry which is preliminary data.</text>
</comment>
<feature type="compositionally biased region" description="Low complexity" evidence="1">
    <location>
        <begin position="111"/>
        <end position="122"/>
    </location>
</feature>
<dbReference type="EMBL" id="JBICBT010000945">
    <property type="protein sequence ID" value="KAL3091284.1"/>
    <property type="molecule type" value="Genomic_DNA"/>
</dbReference>
<reference evidence="2 3" key="1">
    <citation type="submission" date="2024-10" db="EMBL/GenBank/DDBJ databases">
        <authorList>
            <person name="Kim D."/>
        </authorList>
    </citation>
    <scope>NUCLEOTIDE SEQUENCE [LARGE SCALE GENOMIC DNA]</scope>
    <source>
        <strain evidence="2">BH-2024</strain>
    </source>
</reference>
<evidence type="ECO:0000256" key="1">
    <source>
        <dbReference type="SAM" id="MobiDB-lite"/>
    </source>
</evidence>
<feature type="compositionally biased region" description="Basic and acidic residues" evidence="1">
    <location>
        <begin position="86"/>
        <end position="96"/>
    </location>
</feature>
<dbReference type="AlphaFoldDB" id="A0ABD2JLB6"/>
<keyword evidence="3" id="KW-1185">Reference proteome</keyword>
<gene>
    <name evidence="2" type="ORF">niasHT_029627</name>
</gene>
<feature type="region of interest" description="Disordered" evidence="1">
    <location>
        <begin position="65"/>
        <end position="126"/>
    </location>
</feature>
<evidence type="ECO:0000313" key="2">
    <source>
        <dbReference type="EMBL" id="KAL3091284.1"/>
    </source>
</evidence>
<sequence>MIFWDDNCDNNMYKIDLNVTQSTVNQPTFLIKNAFSVAIFLQPNINYDLFINKNSASGTEIKCYQTKERTESKRRRIGDDGAGPSEQKELPNENRVPKITQDLLANFAGKQNDQNQQENEGNSPTIETLNLLDTFVGEDQQKPAE</sequence>